<comment type="pathway">
    <text evidence="11">Protein modification; protein glycosylation.</text>
</comment>
<evidence type="ECO:0000256" key="7">
    <source>
        <dbReference type="ARBA" id="ARBA00022989"/>
    </source>
</evidence>
<dbReference type="InterPro" id="IPR005027">
    <property type="entry name" value="Glyco_trans_43"/>
</dbReference>
<evidence type="ECO:0000256" key="1">
    <source>
        <dbReference type="ARBA" id="ARBA00004606"/>
    </source>
</evidence>
<dbReference type="EC" id="2.4.1.135" evidence="3 11"/>
<comment type="catalytic activity">
    <reaction evidence="10 11">
        <text>3-O-(beta-D-galactosyl-(1-&gt;3)-beta-D-galactosyl-(1-&gt;4)-beta-D-xylosyl)-L-seryl-[protein] + UDP-alpha-D-glucuronate = 3-O-(beta-D-GlcA-(1-&gt;3)-beta-D-Gal-(1-&gt;3)-beta-D-Gal-(1-&gt;4)-beta-D-Xyl)-L-seryl-[protein] + UDP + H(+)</text>
        <dbReference type="Rhea" id="RHEA:24168"/>
        <dbReference type="Rhea" id="RHEA-COMP:12571"/>
        <dbReference type="Rhea" id="RHEA-COMP:12573"/>
        <dbReference type="ChEBI" id="CHEBI:15378"/>
        <dbReference type="ChEBI" id="CHEBI:58052"/>
        <dbReference type="ChEBI" id="CHEBI:58223"/>
        <dbReference type="ChEBI" id="CHEBI:132090"/>
        <dbReference type="ChEBI" id="CHEBI:132093"/>
        <dbReference type="EC" id="2.4.1.135"/>
    </reaction>
</comment>
<evidence type="ECO:0000313" key="13">
    <source>
        <dbReference type="Proteomes" id="UP001162162"/>
    </source>
</evidence>
<keyword evidence="4 11" id="KW-0808">Transferase</keyword>
<dbReference type="AlphaFoldDB" id="A0AAV8XVH5"/>
<reference evidence="12" key="1">
    <citation type="journal article" date="2023" name="Insect Mol. Biol.">
        <title>Genome sequencing provides insights into the evolution of gene families encoding plant cell wall-degrading enzymes in longhorned beetles.</title>
        <authorList>
            <person name="Shin N.R."/>
            <person name="Okamura Y."/>
            <person name="Kirsch R."/>
            <person name="Pauchet Y."/>
        </authorList>
    </citation>
    <scope>NUCLEOTIDE SEQUENCE</scope>
    <source>
        <strain evidence="12">AMC_N1</strain>
    </source>
</reference>
<evidence type="ECO:0000256" key="5">
    <source>
        <dbReference type="ARBA" id="ARBA00022692"/>
    </source>
</evidence>
<keyword evidence="11" id="KW-0479">Metal-binding</keyword>
<evidence type="ECO:0000256" key="3">
    <source>
        <dbReference type="ARBA" id="ARBA00012641"/>
    </source>
</evidence>
<comment type="subcellular location">
    <subcellularLocation>
        <location evidence="11">Golgi apparatus membrane</location>
        <topology evidence="11">Single-pass type II membrane protein</topology>
    </subcellularLocation>
    <subcellularLocation>
        <location evidence="1">Membrane</location>
        <topology evidence="1">Single-pass type II membrane protein</topology>
    </subcellularLocation>
</comment>
<dbReference type="GO" id="GO:0000139">
    <property type="term" value="C:Golgi membrane"/>
    <property type="evidence" value="ECO:0007669"/>
    <property type="project" value="UniProtKB-SubCell"/>
</dbReference>
<keyword evidence="11" id="KW-0464">Manganese</keyword>
<keyword evidence="13" id="KW-1185">Reference proteome</keyword>
<accession>A0AAV8XVH5</accession>
<evidence type="ECO:0000256" key="8">
    <source>
        <dbReference type="ARBA" id="ARBA00023136"/>
    </source>
</evidence>
<evidence type="ECO:0000256" key="11">
    <source>
        <dbReference type="RuleBase" id="RU363127"/>
    </source>
</evidence>
<evidence type="ECO:0000256" key="10">
    <source>
        <dbReference type="ARBA" id="ARBA00047979"/>
    </source>
</evidence>
<proteinExistence type="inferred from homology"/>
<dbReference type="GO" id="GO:0046872">
    <property type="term" value="F:metal ion binding"/>
    <property type="evidence" value="ECO:0007669"/>
    <property type="project" value="UniProtKB-KW"/>
</dbReference>
<evidence type="ECO:0000256" key="6">
    <source>
        <dbReference type="ARBA" id="ARBA00022968"/>
    </source>
</evidence>
<keyword evidence="8" id="KW-0472">Membrane</keyword>
<evidence type="ECO:0000313" key="12">
    <source>
        <dbReference type="EMBL" id="KAJ8942476.1"/>
    </source>
</evidence>
<dbReference type="GO" id="GO:0015018">
    <property type="term" value="F:galactosylgalactosylxylosylprotein 3-beta-glucuronosyltransferase activity"/>
    <property type="evidence" value="ECO:0007669"/>
    <property type="project" value="UniProtKB-UniRule"/>
</dbReference>
<gene>
    <name evidence="12" type="ORF">NQ318_017770</name>
</gene>
<evidence type="ECO:0000256" key="9">
    <source>
        <dbReference type="ARBA" id="ARBA00023180"/>
    </source>
</evidence>
<comment type="similarity">
    <text evidence="2 11">Belongs to the glycosyltransferase 43 family.</text>
</comment>
<keyword evidence="7" id="KW-1133">Transmembrane helix</keyword>
<organism evidence="12 13">
    <name type="scientific">Aromia moschata</name>
    <dbReference type="NCBI Taxonomy" id="1265417"/>
    <lineage>
        <taxon>Eukaryota</taxon>
        <taxon>Metazoa</taxon>
        <taxon>Ecdysozoa</taxon>
        <taxon>Arthropoda</taxon>
        <taxon>Hexapoda</taxon>
        <taxon>Insecta</taxon>
        <taxon>Pterygota</taxon>
        <taxon>Neoptera</taxon>
        <taxon>Endopterygota</taxon>
        <taxon>Coleoptera</taxon>
        <taxon>Polyphaga</taxon>
        <taxon>Cucujiformia</taxon>
        <taxon>Chrysomeloidea</taxon>
        <taxon>Cerambycidae</taxon>
        <taxon>Cerambycinae</taxon>
        <taxon>Callichromatini</taxon>
        <taxon>Aromia</taxon>
    </lineage>
</organism>
<comment type="cofactor">
    <cofactor evidence="11">
        <name>Mn(2+)</name>
        <dbReference type="ChEBI" id="CHEBI:29035"/>
    </cofactor>
</comment>
<dbReference type="Proteomes" id="UP001162162">
    <property type="component" value="Unassembled WGS sequence"/>
</dbReference>
<dbReference type="EMBL" id="JAPWTK010000324">
    <property type="protein sequence ID" value="KAJ8942476.1"/>
    <property type="molecule type" value="Genomic_DNA"/>
</dbReference>
<keyword evidence="6 11" id="KW-0735">Signal-anchor</keyword>
<dbReference type="InterPro" id="IPR029044">
    <property type="entry name" value="Nucleotide-diphossugar_trans"/>
</dbReference>
<protein>
    <recommendedName>
        <fullName evidence="3 11">Galactosylgalactosylxylosylprotein 3-beta-glucuronosyltransferase</fullName>
        <ecNumber evidence="3 11">2.4.1.135</ecNumber>
    </recommendedName>
</protein>
<evidence type="ECO:0000256" key="2">
    <source>
        <dbReference type="ARBA" id="ARBA00007706"/>
    </source>
</evidence>
<evidence type="ECO:0000256" key="4">
    <source>
        <dbReference type="ARBA" id="ARBA00022679"/>
    </source>
</evidence>
<comment type="caution">
    <text evidence="12">The sequence shown here is derived from an EMBL/GenBank/DDBJ whole genome shotgun (WGS) entry which is preliminary data.</text>
</comment>
<dbReference type="SUPFAM" id="SSF53448">
    <property type="entry name" value="Nucleotide-diphospho-sugar transferases"/>
    <property type="match status" value="1"/>
</dbReference>
<keyword evidence="5" id="KW-0812">Transmembrane</keyword>
<dbReference type="Pfam" id="PF03360">
    <property type="entry name" value="Glyco_transf_43"/>
    <property type="match status" value="1"/>
</dbReference>
<name>A0AAV8XVH5_9CUCU</name>
<dbReference type="Gene3D" id="3.90.550.10">
    <property type="entry name" value="Spore Coat Polysaccharide Biosynthesis Protein SpsA, Chain A"/>
    <property type="match status" value="1"/>
</dbReference>
<keyword evidence="11" id="KW-0333">Golgi apparatus</keyword>
<sequence>MLVPNLTWLVIEDAYETNDLIENILIKSGIKYYYMVAPMPSQYKAKTKKVPSLEEYRTATKA</sequence>
<keyword evidence="9" id="KW-0325">Glycoprotein</keyword>